<comment type="subcellular location">
    <subcellularLocation>
        <location evidence="4">Cell outer membrane</location>
        <topology evidence="4">Lipid-anchor</topology>
    </subcellularLocation>
</comment>
<keyword evidence="4" id="KW-0449">Lipoprotein</keyword>
<organism evidence="6 7">
    <name type="scientific">Candidatus Gallionella acididurans</name>
    <dbReference type="NCBI Taxonomy" id="1796491"/>
    <lineage>
        <taxon>Bacteria</taxon>
        <taxon>Pseudomonadati</taxon>
        <taxon>Pseudomonadota</taxon>
        <taxon>Betaproteobacteria</taxon>
        <taxon>Nitrosomonadales</taxon>
        <taxon>Gallionellaceae</taxon>
        <taxon>Gallionella</taxon>
    </lineage>
</organism>
<dbReference type="InterPro" id="IPR007450">
    <property type="entry name" value="BamE_dom"/>
</dbReference>
<dbReference type="EMBL" id="LSLI01000024">
    <property type="protein sequence ID" value="KXS32591.1"/>
    <property type="molecule type" value="Genomic_DNA"/>
</dbReference>
<keyword evidence="4" id="KW-0564">Palmitate</keyword>
<proteinExistence type="inferred from homology"/>
<evidence type="ECO:0000256" key="2">
    <source>
        <dbReference type="ARBA" id="ARBA00023136"/>
    </source>
</evidence>
<reference evidence="6 7" key="2">
    <citation type="submission" date="2016-03" db="EMBL/GenBank/DDBJ databases">
        <title>New uncultured bacterium of the family Gallionellaceae from acid mine drainage: description and reconstruction of genome based on metagenomic analysis of microbial community.</title>
        <authorList>
            <person name="Kadnikov V."/>
            <person name="Ivasenko D."/>
            <person name="Beletsky A."/>
            <person name="Mardanov A."/>
            <person name="Danilova E."/>
            <person name="Pimenov N."/>
            <person name="Karnachuk O."/>
            <person name="Ravin N."/>
        </authorList>
    </citation>
    <scope>NUCLEOTIDE SEQUENCE [LARGE SCALE GENOMIC DNA]</scope>
    <source>
        <strain evidence="6">ShG14-8</strain>
    </source>
</reference>
<dbReference type="InterPro" id="IPR037873">
    <property type="entry name" value="BamE-like"/>
</dbReference>
<dbReference type="GO" id="GO:0051205">
    <property type="term" value="P:protein insertion into membrane"/>
    <property type="evidence" value="ECO:0007669"/>
    <property type="project" value="UniProtKB-UniRule"/>
</dbReference>
<dbReference type="PROSITE" id="PS51257">
    <property type="entry name" value="PROKAR_LIPOPROTEIN"/>
    <property type="match status" value="1"/>
</dbReference>
<gene>
    <name evidence="4" type="primary">bamE</name>
    <name evidence="6" type="ORF">AWT59_1254</name>
</gene>
<dbReference type="GO" id="GO:1990063">
    <property type="term" value="C:Bam protein complex"/>
    <property type="evidence" value="ECO:0007669"/>
    <property type="project" value="TreeGrafter"/>
</dbReference>
<dbReference type="InterPro" id="IPR026592">
    <property type="entry name" value="BamE"/>
</dbReference>
<comment type="subunit">
    <text evidence="4">Part of the Bam complex.</text>
</comment>
<comment type="function">
    <text evidence="4">Part of the outer membrane protein assembly complex, which is involved in assembly and insertion of beta-barrel proteins into the outer membrane.</text>
</comment>
<comment type="caution">
    <text evidence="6">The sequence shown here is derived from an EMBL/GenBank/DDBJ whole genome shotgun (WGS) entry which is preliminary data.</text>
</comment>
<dbReference type="PANTHER" id="PTHR37482">
    <property type="entry name" value="OUTER MEMBRANE PROTEIN ASSEMBLY FACTOR BAME"/>
    <property type="match status" value="1"/>
</dbReference>
<evidence type="ECO:0000259" key="5">
    <source>
        <dbReference type="Pfam" id="PF04355"/>
    </source>
</evidence>
<feature type="domain" description="Outer membrane protein assembly factor BamE" evidence="5">
    <location>
        <begin position="33"/>
        <end position="102"/>
    </location>
</feature>
<keyword evidence="1 4" id="KW-0732">Signal</keyword>
<dbReference type="Proteomes" id="UP000070578">
    <property type="component" value="Unassembled WGS sequence"/>
</dbReference>
<evidence type="ECO:0000256" key="3">
    <source>
        <dbReference type="ARBA" id="ARBA00023237"/>
    </source>
</evidence>
<evidence type="ECO:0000256" key="1">
    <source>
        <dbReference type="ARBA" id="ARBA00022729"/>
    </source>
</evidence>
<evidence type="ECO:0000313" key="7">
    <source>
        <dbReference type="Proteomes" id="UP000070578"/>
    </source>
</evidence>
<reference evidence="6 7" key="1">
    <citation type="submission" date="2016-02" db="EMBL/GenBank/DDBJ databases">
        <authorList>
            <person name="Wen L."/>
            <person name="He K."/>
            <person name="Yang H."/>
        </authorList>
    </citation>
    <scope>NUCLEOTIDE SEQUENCE [LARGE SCALE GENOMIC DNA]</scope>
    <source>
        <strain evidence="6">ShG14-8</strain>
    </source>
</reference>
<evidence type="ECO:0000256" key="4">
    <source>
        <dbReference type="HAMAP-Rule" id="MF_00925"/>
    </source>
</evidence>
<dbReference type="PATRIC" id="fig|1796491.3.peg.1369"/>
<name>A0A139BUF3_9PROT</name>
<comment type="similarity">
    <text evidence="4">Belongs to the BamE family.</text>
</comment>
<dbReference type="AlphaFoldDB" id="A0A139BUF3"/>
<accession>A0A139BUF3</accession>
<evidence type="ECO:0000313" key="6">
    <source>
        <dbReference type="EMBL" id="KXS32591.1"/>
    </source>
</evidence>
<dbReference type="GO" id="GO:0030674">
    <property type="term" value="F:protein-macromolecule adaptor activity"/>
    <property type="evidence" value="ECO:0007669"/>
    <property type="project" value="TreeGrafter"/>
</dbReference>
<dbReference type="HAMAP" id="MF_00925">
    <property type="entry name" value="OM_assembly_BamE"/>
    <property type="match status" value="1"/>
</dbReference>
<dbReference type="GO" id="GO:0043165">
    <property type="term" value="P:Gram-negative-bacterium-type cell outer membrane assembly"/>
    <property type="evidence" value="ECO:0007669"/>
    <property type="project" value="UniProtKB-UniRule"/>
</dbReference>
<dbReference type="Pfam" id="PF04355">
    <property type="entry name" value="BamE"/>
    <property type="match status" value="1"/>
</dbReference>
<keyword evidence="2 4" id="KW-0472">Membrane</keyword>
<protein>
    <recommendedName>
        <fullName evidence="4">Outer membrane protein assembly factor BamE</fullName>
    </recommendedName>
</protein>
<keyword evidence="3 4" id="KW-0998">Cell outer membrane</keyword>
<dbReference type="Gene3D" id="3.30.1450.10">
    <property type="match status" value="1"/>
</dbReference>
<dbReference type="PANTHER" id="PTHR37482:SF1">
    <property type="entry name" value="OUTER MEMBRANE PROTEIN ASSEMBLY FACTOR BAME"/>
    <property type="match status" value="1"/>
</dbReference>
<sequence length="117" mass="13561">MRIKIVLLSVLLASCDSFYIPFISPYKLDVRQGNFVTKEMREQLKLGMSKVQVRFVLGTPLIKDIFHANRWDYVYRFVHNDKIVEQQKLTLYFENENLARIEDGGQPAGSVPVKAEP</sequence>